<keyword evidence="1" id="KW-1133">Transmembrane helix</keyword>
<feature type="transmembrane region" description="Helical" evidence="1">
    <location>
        <begin position="12"/>
        <end position="31"/>
    </location>
</feature>
<keyword evidence="3" id="KW-1185">Reference proteome</keyword>
<evidence type="ECO:0000313" key="2">
    <source>
        <dbReference type="EMBL" id="OLQ70010.1"/>
    </source>
</evidence>
<dbReference type="InterPro" id="IPR045584">
    <property type="entry name" value="Pilin-like"/>
</dbReference>
<dbReference type="Proteomes" id="UP000186905">
    <property type="component" value="Unassembled WGS sequence"/>
</dbReference>
<keyword evidence="1" id="KW-0812">Transmembrane</keyword>
<dbReference type="RefSeq" id="WP_075768008.1">
    <property type="nucleotide sequence ID" value="NZ_MJIL01000099.1"/>
</dbReference>
<evidence type="ECO:0000256" key="1">
    <source>
        <dbReference type="SAM" id="Phobius"/>
    </source>
</evidence>
<dbReference type="SUPFAM" id="SSF54523">
    <property type="entry name" value="Pili subunits"/>
    <property type="match status" value="1"/>
</dbReference>
<keyword evidence="1" id="KW-0472">Membrane</keyword>
<evidence type="ECO:0000313" key="3">
    <source>
        <dbReference type="Proteomes" id="UP000186905"/>
    </source>
</evidence>
<dbReference type="InterPro" id="IPR012902">
    <property type="entry name" value="N_methyl_site"/>
</dbReference>
<dbReference type="EMBL" id="MJIL01000099">
    <property type="protein sequence ID" value="OLQ70010.1"/>
    <property type="molecule type" value="Genomic_DNA"/>
</dbReference>
<organism evidence="2 3">
    <name type="scientific">Photobacterium proteolyticum</name>
    <dbReference type="NCBI Taxonomy" id="1903952"/>
    <lineage>
        <taxon>Bacteria</taxon>
        <taxon>Pseudomonadati</taxon>
        <taxon>Pseudomonadota</taxon>
        <taxon>Gammaproteobacteria</taxon>
        <taxon>Vibrionales</taxon>
        <taxon>Vibrionaceae</taxon>
        <taxon>Photobacterium</taxon>
    </lineage>
</organism>
<dbReference type="Gene3D" id="3.30.700.10">
    <property type="entry name" value="Glycoprotein, Type 4 Pilin"/>
    <property type="match status" value="1"/>
</dbReference>
<dbReference type="AlphaFoldDB" id="A0A1Q9G6R5"/>
<dbReference type="Pfam" id="PF07963">
    <property type="entry name" value="N_methyl"/>
    <property type="match status" value="1"/>
</dbReference>
<comment type="caution">
    <text evidence="2">The sequence shown here is derived from an EMBL/GenBank/DDBJ whole genome shotgun (WGS) entry which is preliminary data.</text>
</comment>
<reference evidence="2 3" key="1">
    <citation type="submission" date="2016-09" db="EMBL/GenBank/DDBJ databases">
        <title>Photobacterium proteolyticum sp. nov. a protease producing bacterium isolated from ocean sediments of Laizhou Bay.</title>
        <authorList>
            <person name="Li Y."/>
        </authorList>
    </citation>
    <scope>NUCLEOTIDE SEQUENCE [LARGE SCALE GENOMIC DNA]</scope>
    <source>
        <strain evidence="2 3">13-12</strain>
    </source>
</reference>
<evidence type="ECO:0008006" key="4">
    <source>
        <dbReference type="Google" id="ProtNLM"/>
    </source>
</evidence>
<proteinExistence type="predicted"/>
<dbReference type="NCBIfam" id="TIGR02532">
    <property type="entry name" value="IV_pilin_GFxxxE"/>
    <property type="match status" value="1"/>
</dbReference>
<name>A0A1Q9G6R5_9GAMM</name>
<sequence>MKFRKGFTLLEFVIVLIVLGIIAVTAAPRFLRVKDDSISSAYTSIAGSLRSAVSLFHGKWLVDGGPDPNVAEGRSGDWGYKIYNLHFNKHGYPRLIGDVQTCENIIENLLPNSGLTRDDYEEPILTGDGLDGNKCIFEFTLVPYTLTYSETTGKVTLDKRS</sequence>
<accession>A0A1Q9G6R5</accession>
<protein>
    <recommendedName>
        <fullName evidence="4">Pilin</fullName>
    </recommendedName>
</protein>
<dbReference type="STRING" id="1903952.BIT28_10725"/>
<gene>
    <name evidence="2" type="ORF">BIT28_10725</name>
</gene>
<dbReference type="PROSITE" id="PS00409">
    <property type="entry name" value="PROKAR_NTER_METHYL"/>
    <property type="match status" value="1"/>
</dbReference>